<dbReference type="InterPro" id="IPR011990">
    <property type="entry name" value="TPR-like_helical_dom_sf"/>
</dbReference>
<dbReference type="Gene3D" id="1.25.40.10">
    <property type="entry name" value="Tetratricopeptide repeat domain"/>
    <property type="match status" value="2"/>
</dbReference>
<keyword evidence="2 3" id="KW-0802">TPR repeat</keyword>
<proteinExistence type="predicted"/>
<keyword evidence="6" id="KW-1185">Reference proteome</keyword>
<dbReference type="PANTHER" id="PTHR44858">
    <property type="entry name" value="TETRATRICOPEPTIDE REPEAT PROTEIN 6"/>
    <property type="match status" value="1"/>
</dbReference>
<feature type="compositionally biased region" description="Polar residues" evidence="4">
    <location>
        <begin position="11"/>
        <end position="20"/>
    </location>
</feature>
<evidence type="ECO:0000256" key="4">
    <source>
        <dbReference type="SAM" id="MobiDB-lite"/>
    </source>
</evidence>
<evidence type="ECO:0000256" key="2">
    <source>
        <dbReference type="ARBA" id="ARBA00022803"/>
    </source>
</evidence>
<dbReference type="Pfam" id="PF13181">
    <property type="entry name" value="TPR_8"/>
    <property type="match status" value="2"/>
</dbReference>
<accession>A0AAD1XBH8</accession>
<feature type="repeat" description="TPR" evidence="3">
    <location>
        <begin position="358"/>
        <end position="391"/>
    </location>
</feature>
<dbReference type="PROSITE" id="PS50005">
    <property type="entry name" value="TPR"/>
    <property type="match status" value="1"/>
</dbReference>
<dbReference type="InterPro" id="IPR019734">
    <property type="entry name" value="TPR_rpt"/>
</dbReference>
<organism evidence="5 6">
    <name type="scientific">Euplotes crassus</name>
    <dbReference type="NCBI Taxonomy" id="5936"/>
    <lineage>
        <taxon>Eukaryota</taxon>
        <taxon>Sar</taxon>
        <taxon>Alveolata</taxon>
        <taxon>Ciliophora</taxon>
        <taxon>Intramacronucleata</taxon>
        <taxon>Spirotrichea</taxon>
        <taxon>Hypotrichia</taxon>
        <taxon>Euplotida</taxon>
        <taxon>Euplotidae</taxon>
        <taxon>Moneuplotes</taxon>
    </lineage>
</organism>
<dbReference type="SUPFAM" id="SSF48452">
    <property type="entry name" value="TPR-like"/>
    <property type="match status" value="1"/>
</dbReference>
<gene>
    <name evidence="5" type="ORF">ECRASSUSDP1_LOCUS9476</name>
</gene>
<dbReference type="Proteomes" id="UP001295684">
    <property type="component" value="Unassembled WGS sequence"/>
</dbReference>
<evidence type="ECO:0000313" key="5">
    <source>
        <dbReference type="EMBL" id="CAI2368185.1"/>
    </source>
</evidence>
<feature type="compositionally biased region" description="Basic and acidic residues" evidence="4">
    <location>
        <begin position="46"/>
        <end position="70"/>
    </location>
</feature>
<feature type="compositionally biased region" description="Polar residues" evidence="4">
    <location>
        <begin position="108"/>
        <end position="124"/>
    </location>
</feature>
<evidence type="ECO:0000256" key="3">
    <source>
        <dbReference type="PROSITE-ProRule" id="PRU00339"/>
    </source>
</evidence>
<evidence type="ECO:0000313" key="6">
    <source>
        <dbReference type="Proteomes" id="UP001295684"/>
    </source>
</evidence>
<dbReference type="InterPro" id="IPR013105">
    <property type="entry name" value="TPR_2"/>
</dbReference>
<comment type="caution">
    <text evidence="5">The sequence shown here is derived from an EMBL/GenBank/DDBJ whole genome shotgun (WGS) entry which is preliminary data.</text>
</comment>
<evidence type="ECO:0008006" key="7">
    <source>
        <dbReference type="Google" id="ProtNLM"/>
    </source>
</evidence>
<dbReference type="SMART" id="SM00028">
    <property type="entry name" value="TPR"/>
    <property type="match status" value="3"/>
</dbReference>
<dbReference type="Pfam" id="PF07719">
    <property type="entry name" value="TPR_2"/>
    <property type="match status" value="1"/>
</dbReference>
<dbReference type="EMBL" id="CAMPGE010009313">
    <property type="protein sequence ID" value="CAI2368185.1"/>
    <property type="molecule type" value="Genomic_DNA"/>
</dbReference>
<protein>
    <recommendedName>
        <fullName evidence="7">Tetratricopeptide repeat protein</fullName>
    </recommendedName>
</protein>
<evidence type="ECO:0000256" key="1">
    <source>
        <dbReference type="ARBA" id="ARBA00022737"/>
    </source>
</evidence>
<feature type="region of interest" description="Disordered" evidence="4">
    <location>
        <begin position="103"/>
        <end position="138"/>
    </location>
</feature>
<feature type="region of interest" description="Disordered" evidence="4">
    <location>
        <begin position="1"/>
        <end position="70"/>
    </location>
</feature>
<keyword evidence="1" id="KW-0677">Repeat</keyword>
<dbReference type="AlphaFoldDB" id="A0AAD1XBH8"/>
<name>A0AAD1XBH8_EUPCR</name>
<sequence length="439" mass="51202">MQSDYLGDSYLSRSNYQPRHSQQEDSDEDEQIDPRIRSFMTIVTKEISEKSTQEKNLRKETLRRQEVESELSRIRYEDSQIQKQNELSKTSLADIENINSSNNIRRSTYNQNQTQELPQDSVLSQAPKEENKMDQSDVDTLITRVHQYYERMHKEDQENFFESQGYFDAEKYDSFGRDMSIIDHDKKGNTKPHLRKNFENYPRPMNLEQRFAAKKVSPGKYRCFSCEKQKGDNRNSSPKLRPFAENPEVFKEVSKSVKKSILETQMLLSKGKLEEAQRVIGNVLRQGHDHSDAYFLSGEIDRQLGMIKNSEEKLLKALTFQVYTPKVYFSLGLVYNSKQEFDKSVRCFKKFLFSVETPEAHFELAVALMGLNNPSEACIHFSRAITLDPEESDYYLKRAKCYEAQGLEELAQEDYNTVLRIDPASPQQYVSVLDTYDIA</sequence>
<dbReference type="PANTHER" id="PTHR44858:SF1">
    <property type="entry name" value="UDP-N-ACETYLGLUCOSAMINE--PEPTIDE N-ACETYLGLUCOSAMINYLTRANSFERASE SPINDLY-RELATED"/>
    <property type="match status" value="1"/>
</dbReference>
<reference evidence="5" key="1">
    <citation type="submission" date="2023-07" db="EMBL/GenBank/DDBJ databases">
        <authorList>
            <consortium name="AG Swart"/>
            <person name="Singh M."/>
            <person name="Singh A."/>
            <person name="Seah K."/>
            <person name="Emmerich C."/>
        </authorList>
    </citation>
    <scope>NUCLEOTIDE SEQUENCE</scope>
    <source>
        <strain evidence="5">DP1</strain>
    </source>
</reference>
<dbReference type="InterPro" id="IPR050498">
    <property type="entry name" value="Ycf3"/>
</dbReference>